<dbReference type="GO" id="GO:0005886">
    <property type="term" value="C:plasma membrane"/>
    <property type="evidence" value="ECO:0007669"/>
    <property type="project" value="UniProtKB-SubCell"/>
</dbReference>
<dbReference type="PANTHER" id="PTHR43738:SF1">
    <property type="entry name" value="HEMIN TRANSPORT SYSTEM PERMEASE PROTEIN HRTB-RELATED"/>
    <property type="match status" value="1"/>
</dbReference>
<gene>
    <name evidence="14" type="ORF">FC60_GL000571</name>
</gene>
<feature type="transmembrane region" description="Helical" evidence="11">
    <location>
        <begin position="276"/>
        <end position="302"/>
    </location>
</feature>
<dbReference type="PANTHER" id="PTHR43738">
    <property type="entry name" value="ABC TRANSPORTER, MEMBRANE PROTEIN"/>
    <property type="match status" value="1"/>
</dbReference>
<feature type="transmembrane region" description="Helical" evidence="11">
    <location>
        <begin position="15"/>
        <end position="39"/>
    </location>
</feature>
<keyword evidence="9 11" id="KW-0472">Membrane</keyword>
<evidence type="ECO:0000256" key="2">
    <source>
        <dbReference type="ARBA" id="ARBA00008697"/>
    </source>
</evidence>
<dbReference type="Proteomes" id="UP000051739">
    <property type="component" value="Unassembled WGS sequence"/>
</dbReference>
<evidence type="ECO:0000256" key="4">
    <source>
        <dbReference type="ARBA" id="ARBA00016962"/>
    </source>
</evidence>
<evidence type="ECO:0000256" key="5">
    <source>
        <dbReference type="ARBA" id="ARBA00022448"/>
    </source>
</evidence>
<evidence type="ECO:0000256" key="6">
    <source>
        <dbReference type="ARBA" id="ARBA00022475"/>
    </source>
</evidence>
<keyword evidence="7 11" id="KW-0812">Transmembrane</keyword>
<comment type="function">
    <text evidence="10">Part of the ABC transporter complex hrt involved in hemin import. Responsible for the translocation of the substrate across the membrane.</text>
</comment>
<dbReference type="EMBL" id="AZFN01000016">
    <property type="protein sequence ID" value="KRM01637.1"/>
    <property type="molecule type" value="Genomic_DNA"/>
</dbReference>
<dbReference type="RefSeq" id="WP_056937608.1">
    <property type="nucleotide sequence ID" value="NZ_AZFN01000016.1"/>
</dbReference>
<evidence type="ECO:0000256" key="7">
    <source>
        <dbReference type="ARBA" id="ARBA00022692"/>
    </source>
</evidence>
<dbReference type="InterPro" id="IPR003838">
    <property type="entry name" value="ABC3_permease_C"/>
</dbReference>
<evidence type="ECO:0000259" key="12">
    <source>
        <dbReference type="Pfam" id="PF02687"/>
    </source>
</evidence>
<keyword evidence="15" id="KW-1185">Reference proteome</keyword>
<evidence type="ECO:0000259" key="13">
    <source>
        <dbReference type="Pfam" id="PF12704"/>
    </source>
</evidence>
<feature type="domain" description="ABC3 transporter permease C-terminal" evidence="12">
    <location>
        <begin position="236"/>
        <end position="347"/>
    </location>
</feature>
<comment type="subcellular location">
    <subcellularLocation>
        <location evidence="1">Cell membrane</location>
        <topology evidence="1">Multi-pass membrane protein</topology>
    </subcellularLocation>
</comment>
<evidence type="ECO:0000313" key="15">
    <source>
        <dbReference type="Proteomes" id="UP000051739"/>
    </source>
</evidence>
<evidence type="ECO:0000313" key="14">
    <source>
        <dbReference type="EMBL" id="KRM01637.1"/>
    </source>
</evidence>
<sequence>MFLALHEMKHEKLRYGMVIFMIMLISYLVFVLAALALGLANQEYQALDTWNVKSAVMTTTSDKELRQSTLTPQQVKNLTKNQDNAVIAINSVIAKASGKKQVASTFVGIDKDQFIYHDLKLTSGHKPTNSHQVVVNESYQNDGYKLGDQIKLGSDQTKYQIVGFAKDSMLQIAPVIYGTVSTWQQIRGTGNLFAGSAVVSKKSSIKVNESGLKSYPIQQVIEKLPGYSAQNMTFEFMIGFLLIISLIVIAVFLYIITIQKLSNYAVLRAQGVPSRFLVNATIAQSILLTVSGLVIAVLLVWGTSLLMPAAVPMSFNWGLMGAISLGLVVMSLLGSIIPVRVVTKVDPVSVIGG</sequence>
<accession>A0A0R1V8X9</accession>
<dbReference type="InterPro" id="IPR051125">
    <property type="entry name" value="ABC-4/HrtB_transporter"/>
</dbReference>
<feature type="transmembrane region" description="Helical" evidence="11">
    <location>
        <begin position="314"/>
        <end position="337"/>
    </location>
</feature>
<evidence type="ECO:0000256" key="9">
    <source>
        <dbReference type="ARBA" id="ARBA00023136"/>
    </source>
</evidence>
<organism evidence="14 15">
    <name type="scientific">Limosilactobacillus gastricus DSM 16045</name>
    <dbReference type="NCBI Taxonomy" id="1423749"/>
    <lineage>
        <taxon>Bacteria</taxon>
        <taxon>Bacillati</taxon>
        <taxon>Bacillota</taxon>
        <taxon>Bacilli</taxon>
        <taxon>Lactobacillales</taxon>
        <taxon>Lactobacillaceae</taxon>
        <taxon>Limosilactobacillus</taxon>
    </lineage>
</organism>
<comment type="subunit">
    <text evidence="3">The complex is composed of two ATP-binding proteins (HrtA), two transmembrane proteins (HrtB) and a solute-binding protein.</text>
</comment>
<keyword evidence="8 11" id="KW-1133">Transmembrane helix</keyword>
<evidence type="ECO:0000256" key="11">
    <source>
        <dbReference type="SAM" id="Phobius"/>
    </source>
</evidence>
<comment type="similarity">
    <text evidence="2">Belongs to the ABC-4 integral membrane protein family. HrtB subfamily.</text>
</comment>
<evidence type="ECO:0000256" key="3">
    <source>
        <dbReference type="ARBA" id="ARBA00011131"/>
    </source>
</evidence>
<proteinExistence type="inferred from homology"/>
<keyword evidence="6" id="KW-1003">Cell membrane</keyword>
<reference evidence="14 15" key="1">
    <citation type="journal article" date="2015" name="Genome Announc.">
        <title>Expanding the biotechnology potential of lactobacilli through comparative genomics of 213 strains and associated genera.</title>
        <authorList>
            <person name="Sun Z."/>
            <person name="Harris H.M."/>
            <person name="McCann A."/>
            <person name="Guo C."/>
            <person name="Argimon S."/>
            <person name="Zhang W."/>
            <person name="Yang X."/>
            <person name="Jeffery I.B."/>
            <person name="Cooney J.C."/>
            <person name="Kagawa T.F."/>
            <person name="Liu W."/>
            <person name="Song Y."/>
            <person name="Salvetti E."/>
            <person name="Wrobel A."/>
            <person name="Rasinkangas P."/>
            <person name="Parkhill J."/>
            <person name="Rea M.C."/>
            <person name="O'Sullivan O."/>
            <person name="Ritari J."/>
            <person name="Douillard F.P."/>
            <person name="Paul Ross R."/>
            <person name="Yang R."/>
            <person name="Briner A.E."/>
            <person name="Felis G.E."/>
            <person name="de Vos W.M."/>
            <person name="Barrangou R."/>
            <person name="Klaenhammer T.R."/>
            <person name="Caufield P.W."/>
            <person name="Cui Y."/>
            <person name="Zhang H."/>
            <person name="O'Toole P.W."/>
        </authorList>
    </citation>
    <scope>NUCLEOTIDE SEQUENCE [LARGE SCALE GENOMIC DNA]</scope>
    <source>
        <strain evidence="14 15">DSM 16045</strain>
    </source>
</reference>
<dbReference type="InterPro" id="IPR025857">
    <property type="entry name" value="MacB_PCD"/>
</dbReference>
<dbReference type="AlphaFoldDB" id="A0A0R1V8X9"/>
<dbReference type="Pfam" id="PF02687">
    <property type="entry name" value="FtsX"/>
    <property type="match status" value="1"/>
</dbReference>
<name>A0A0R1V8X9_9LACO</name>
<feature type="domain" description="MacB-like periplasmic core" evidence="13">
    <location>
        <begin position="49"/>
        <end position="186"/>
    </location>
</feature>
<dbReference type="PATRIC" id="fig|1423749.3.peg.575"/>
<dbReference type="Pfam" id="PF12704">
    <property type="entry name" value="MacB_PCD"/>
    <property type="match status" value="1"/>
</dbReference>
<comment type="caution">
    <text evidence="14">The sequence shown here is derived from an EMBL/GenBank/DDBJ whole genome shotgun (WGS) entry which is preliminary data.</text>
</comment>
<feature type="transmembrane region" description="Helical" evidence="11">
    <location>
        <begin position="236"/>
        <end position="256"/>
    </location>
</feature>
<evidence type="ECO:0000256" key="1">
    <source>
        <dbReference type="ARBA" id="ARBA00004651"/>
    </source>
</evidence>
<evidence type="ECO:0000256" key="8">
    <source>
        <dbReference type="ARBA" id="ARBA00022989"/>
    </source>
</evidence>
<evidence type="ECO:0000256" key="10">
    <source>
        <dbReference type="ARBA" id="ARBA00024973"/>
    </source>
</evidence>
<keyword evidence="5" id="KW-0813">Transport</keyword>
<protein>
    <recommendedName>
        <fullName evidence="4">Putative hemin transport system permease protein HrtB</fullName>
    </recommendedName>
</protein>